<proteinExistence type="inferred from homology"/>
<dbReference type="Pfam" id="PF03693">
    <property type="entry name" value="ParD_antitoxin"/>
    <property type="match status" value="1"/>
</dbReference>
<dbReference type="Gene3D" id="6.10.10.120">
    <property type="entry name" value="Antitoxin ParD1-like"/>
    <property type="match status" value="1"/>
</dbReference>
<dbReference type="NCBIfam" id="TIGR02606">
    <property type="entry name" value="antidote_CC2985"/>
    <property type="match status" value="1"/>
</dbReference>
<evidence type="ECO:0000256" key="4">
    <source>
        <dbReference type="ARBA" id="ARBA00037106"/>
    </source>
</evidence>
<evidence type="ECO:0000313" key="5">
    <source>
        <dbReference type="EMBL" id="VEI77501.1"/>
    </source>
</evidence>
<accession>A0A448TBY2</accession>
<name>A0A448TBY2_MANHA</name>
<dbReference type="InterPro" id="IPR038296">
    <property type="entry name" value="ParD_sf"/>
</dbReference>
<dbReference type="RefSeq" id="WP_126302087.1">
    <property type="nucleotide sequence ID" value="NZ_LR134495.1"/>
</dbReference>
<organism evidence="5 6">
    <name type="scientific">Mannheimia haemolytica</name>
    <name type="common">Pasteurella haemolytica</name>
    <dbReference type="NCBI Taxonomy" id="75985"/>
    <lineage>
        <taxon>Bacteria</taxon>
        <taxon>Pseudomonadati</taxon>
        <taxon>Pseudomonadota</taxon>
        <taxon>Gammaproteobacteria</taxon>
        <taxon>Pasteurellales</taxon>
        <taxon>Pasteurellaceae</taxon>
        <taxon>Mannheimia</taxon>
    </lineage>
</organism>
<comment type="function">
    <text evidence="4">Antitoxin component of a type II toxin-antitoxin (TA) system. Neutralizes the effect of toxin ParE.</text>
</comment>
<dbReference type="EMBL" id="LR134495">
    <property type="protein sequence ID" value="VEI77501.1"/>
    <property type="molecule type" value="Genomic_DNA"/>
</dbReference>
<sequence>MSRTTSVTLAEPLSQFVNQMIESGRYGSTNEVISAALKILEAQEQQLIQLRALIDEGLESGVSEETVQSIISKAKAKRNV</sequence>
<dbReference type="PANTHER" id="PTHR36582:SF2">
    <property type="entry name" value="ANTITOXIN PARD"/>
    <property type="match status" value="1"/>
</dbReference>
<dbReference type="PANTHER" id="PTHR36582">
    <property type="entry name" value="ANTITOXIN PARD"/>
    <property type="match status" value="1"/>
</dbReference>
<dbReference type="AlphaFoldDB" id="A0A448TBY2"/>
<dbReference type="Proteomes" id="UP000271188">
    <property type="component" value="Chromosome"/>
</dbReference>
<protein>
    <recommendedName>
        <fullName evidence="2">Antitoxin ParD</fullName>
    </recommendedName>
</protein>
<keyword evidence="3" id="KW-1277">Toxin-antitoxin system</keyword>
<evidence type="ECO:0000313" key="6">
    <source>
        <dbReference type="Proteomes" id="UP000271188"/>
    </source>
</evidence>
<dbReference type="GO" id="GO:0006355">
    <property type="term" value="P:regulation of DNA-templated transcription"/>
    <property type="evidence" value="ECO:0007669"/>
    <property type="project" value="InterPro"/>
</dbReference>
<dbReference type="SUPFAM" id="SSF47598">
    <property type="entry name" value="Ribbon-helix-helix"/>
    <property type="match status" value="1"/>
</dbReference>
<evidence type="ECO:0000256" key="1">
    <source>
        <dbReference type="ARBA" id="ARBA00008580"/>
    </source>
</evidence>
<evidence type="ECO:0000256" key="2">
    <source>
        <dbReference type="ARBA" id="ARBA00017940"/>
    </source>
</evidence>
<reference evidence="5" key="1">
    <citation type="submission" date="2018-12" db="EMBL/GenBank/DDBJ databases">
        <authorList>
            <consortium name="Pathogen Informatics"/>
        </authorList>
    </citation>
    <scope>NUCLEOTIDE SEQUENCE [LARGE SCALE GENOMIC DNA]</scope>
    <source>
        <strain evidence="5">NCTC10643</strain>
    </source>
</reference>
<dbReference type="InterPro" id="IPR010985">
    <property type="entry name" value="Ribbon_hlx_hlx"/>
</dbReference>
<comment type="similarity">
    <text evidence="1">Belongs to the ParD antitoxin family.</text>
</comment>
<dbReference type="InterPro" id="IPR022789">
    <property type="entry name" value="ParD"/>
</dbReference>
<evidence type="ECO:0000256" key="3">
    <source>
        <dbReference type="ARBA" id="ARBA00022649"/>
    </source>
</evidence>
<gene>
    <name evidence="5" type="primary">parD1_2</name>
    <name evidence="5" type="ORF">NCTC10643_01429</name>
</gene>